<dbReference type="PROSITE" id="PS00122">
    <property type="entry name" value="CARBOXYLESTERASE_B_1"/>
    <property type="match status" value="1"/>
</dbReference>
<dbReference type="SUPFAM" id="SSF53474">
    <property type="entry name" value="alpha/beta-Hydrolases"/>
    <property type="match status" value="1"/>
</dbReference>
<dbReference type="InterPro" id="IPR019826">
    <property type="entry name" value="Carboxylesterase_B_AS"/>
</dbReference>
<evidence type="ECO:0000256" key="6">
    <source>
        <dbReference type="RuleBase" id="RU361235"/>
    </source>
</evidence>
<keyword evidence="9" id="KW-1185">Reference proteome</keyword>
<comment type="caution">
    <text evidence="8">The sequence shown here is derived from an EMBL/GenBank/DDBJ whole genome shotgun (WGS) entry which is preliminary data.</text>
</comment>
<dbReference type="EC" id="3.1.1.-" evidence="6"/>
<dbReference type="Pfam" id="PF00135">
    <property type="entry name" value="COesterase"/>
    <property type="match status" value="1"/>
</dbReference>
<dbReference type="Proteomes" id="UP001153954">
    <property type="component" value="Unassembled WGS sequence"/>
</dbReference>
<dbReference type="EMBL" id="CAKOGL010000013">
    <property type="protein sequence ID" value="CAH2093603.1"/>
    <property type="molecule type" value="Genomic_DNA"/>
</dbReference>
<evidence type="ECO:0000256" key="4">
    <source>
        <dbReference type="ARBA" id="ARBA00023157"/>
    </source>
</evidence>
<keyword evidence="5" id="KW-0325">Glycoprotein</keyword>
<evidence type="ECO:0000313" key="8">
    <source>
        <dbReference type="EMBL" id="CAH2093603.1"/>
    </source>
</evidence>
<reference evidence="8" key="1">
    <citation type="submission" date="2022-03" db="EMBL/GenBank/DDBJ databases">
        <authorList>
            <person name="Tunstrom K."/>
        </authorList>
    </citation>
    <scope>NUCLEOTIDE SEQUENCE</scope>
</reference>
<keyword evidence="6" id="KW-0732">Signal</keyword>
<dbReference type="AlphaFoldDB" id="A0AAU9U6M0"/>
<protein>
    <recommendedName>
        <fullName evidence="6">Carboxylic ester hydrolase</fullName>
        <ecNumber evidence="6">3.1.1.-</ecNumber>
    </recommendedName>
</protein>
<evidence type="ECO:0000256" key="5">
    <source>
        <dbReference type="ARBA" id="ARBA00023180"/>
    </source>
</evidence>
<evidence type="ECO:0000256" key="3">
    <source>
        <dbReference type="ARBA" id="ARBA00022801"/>
    </source>
</evidence>
<evidence type="ECO:0000256" key="1">
    <source>
        <dbReference type="ARBA" id="ARBA00005964"/>
    </source>
</evidence>
<feature type="chain" id="PRO_5043087904" description="Carboxylic ester hydrolase" evidence="6">
    <location>
        <begin position="18"/>
        <end position="540"/>
    </location>
</feature>
<feature type="signal peptide" evidence="6">
    <location>
        <begin position="1"/>
        <end position="17"/>
    </location>
</feature>
<name>A0AAU9U6M0_EUPED</name>
<accession>A0AAU9U6M0</accession>
<dbReference type="PANTHER" id="PTHR43142">
    <property type="entry name" value="CARBOXYLIC ESTER HYDROLASE"/>
    <property type="match status" value="1"/>
</dbReference>
<organism evidence="8 9">
    <name type="scientific">Euphydryas editha</name>
    <name type="common">Edith's checkerspot</name>
    <dbReference type="NCBI Taxonomy" id="104508"/>
    <lineage>
        <taxon>Eukaryota</taxon>
        <taxon>Metazoa</taxon>
        <taxon>Ecdysozoa</taxon>
        <taxon>Arthropoda</taxon>
        <taxon>Hexapoda</taxon>
        <taxon>Insecta</taxon>
        <taxon>Pterygota</taxon>
        <taxon>Neoptera</taxon>
        <taxon>Endopterygota</taxon>
        <taxon>Lepidoptera</taxon>
        <taxon>Glossata</taxon>
        <taxon>Ditrysia</taxon>
        <taxon>Papilionoidea</taxon>
        <taxon>Nymphalidae</taxon>
        <taxon>Nymphalinae</taxon>
        <taxon>Euphydryas</taxon>
    </lineage>
</organism>
<keyword evidence="2" id="KW-0719">Serine esterase</keyword>
<gene>
    <name evidence="8" type="ORF">EEDITHA_LOCUS9255</name>
</gene>
<comment type="similarity">
    <text evidence="1 6">Belongs to the type-B carboxylesterase/lipase family.</text>
</comment>
<dbReference type="Gene3D" id="3.40.50.1820">
    <property type="entry name" value="alpha/beta hydrolase"/>
    <property type="match status" value="1"/>
</dbReference>
<keyword evidence="4" id="KW-1015">Disulfide bond</keyword>
<evidence type="ECO:0000256" key="2">
    <source>
        <dbReference type="ARBA" id="ARBA00022487"/>
    </source>
</evidence>
<evidence type="ECO:0000313" key="9">
    <source>
        <dbReference type="Proteomes" id="UP001153954"/>
    </source>
</evidence>
<keyword evidence="3 6" id="KW-0378">Hydrolase</keyword>
<sequence>MWWQGIVFYTCIALVMANRTWRIINTDQGPVKGYRANEGFFVFYGIPYATAPTGPNKFKPPLPPPTWDEPFEAVKKFLVCPQVDHYTNLKINAVLNVKEDCLVTNVFMPDTIESNLPVVVDIHGGAFQFGYGHKKTPLNLLKPGKIVYVNFNYRLGAPGFLCLGTRDIPGNAGMKDQIALLRWVQRNIASFGGNPNDVTIIGCSSGGASADIIMFSKLAKGLFHKVCAECGFSTAPFGVQIDPIATAKMIAKKLNFTDVDDLDALENFYKNSPTDKLFSVSFLDETNSATVLAPCVERNIGQEMFLDDYPSNILRSGDYPKVPLLIGVSNREGIYRLDMFETWKTMMNSNFSDFLPVDLSFETDDEREIVIEKIKRFYFDNKPVSEKNILKYVDYVTDVMFAYGAAKAVKLHVEAGHKQVYLFEYAHTDETDPYIIHTTTKGAYHCEHREPLIDQRDEHQLPDTYKQIQVILRELWLNFFTTGKPVPEGSIYPAWPPVGQNRTPYMVIDTQMMLKSNFIQDRAPFWDEIYKKYYNSPRAP</sequence>
<dbReference type="InterPro" id="IPR029058">
    <property type="entry name" value="AB_hydrolase_fold"/>
</dbReference>
<proteinExistence type="inferred from homology"/>
<evidence type="ECO:0000259" key="7">
    <source>
        <dbReference type="Pfam" id="PF00135"/>
    </source>
</evidence>
<dbReference type="InterPro" id="IPR002018">
    <property type="entry name" value="CarbesteraseB"/>
</dbReference>
<dbReference type="PANTHER" id="PTHR43142:SF1">
    <property type="entry name" value="CARBOXYLIC ESTER HYDROLASE"/>
    <property type="match status" value="1"/>
</dbReference>
<feature type="domain" description="Carboxylesterase type B" evidence="7">
    <location>
        <begin position="23"/>
        <end position="526"/>
    </location>
</feature>
<dbReference type="GO" id="GO:0052689">
    <property type="term" value="F:carboxylic ester hydrolase activity"/>
    <property type="evidence" value="ECO:0007669"/>
    <property type="project" value="UniProtKB-KW"/>
</dbReference>